<proteinExistence type="predicted"/>
<name>A0A443KCE4_9RHOB</name>
<sequence>MEALHNYWRKHPVVHSATMVVGILAGLLVLYSMWTYTRDLVAERATVRSEERAAIQACVNDGGQWVKGECFTPNK</sequence>
<reference evidence="2 3" key="2">
    <citation type="submission" date="2019-01" db="EMBL/GenBank/DDBJ databases">
        <authorList>
            <person name="Li Y."/>
        </authorList>
    </citation>
    <scope>NUCLEOTIDE SEQUENCE [LARGE SCALE GENOMIC DNA]</scope>
    <source>
        <strain evidence="2 3">07D10-4-3</strain>
    </source>
</reference>
<reference evidence="2 3" key="1">
    <citation type="submission" date="2019-01" db="EMBL/GenBank/DDBJ databases">
        <title>Sinorhodobacter populi sp. nov. isolated from the symptomatic bark tissue of Populus euramericana canker.</title>
        <authorList>
            <person name="Xu G."/>
        </authorList>
    </citation>
    <scope>NUCLEOTIDE SEQUENCE [LARGE SCALE GENOMIC DNA]</scope>
    <source>
        <strain evidence="2 3">07D10-4-3</strain>
    </source>
</reference>
<evidence type="ECO:0000313" key="2">
    <source>
        <dbReference type="EMBL" id="RWR30471.1"/>
    </source>
</evidence>
<protein>
    <submittedName>
        <fullName evidence="2">Uncharacterized protein</fullName>
    </submittedName>
</protein>
<evidence type="ECO:0000256" key="1">
    <source>
        <dbReference type="SAM" id="Phobius"/>
    </source>
</evidence>
<accession>A0A443KCE4</accession>
<keyword evidence="1" id="KW-0472">Membrane</keyword>
<dbReference type="EMBL" id="SAUY01000015">
    <property type="protein sequence ID" value="RWR30471.1"/>
    <property type="molecule type" value="Genomic_DNA"/>
</dbReference>
<dbReference type="RefSeq" id="WP_128232677.1">
    <property type="nucleotide sequence ID" value="NZ_SAUY01000015.1"/>
</dbReference>
<dbReference type="Proteomes" id="UP000284451">
    <property type="component" value="Unassembled WGS sequence"/>
</dbReference>
<evidence type="ECO:0000313" key="3">
    <source>
        <dbReference type="Proteomes" id="UP000284451"/>
    </source>
</evidence>
<keyword evidence="1" id="KW-0812">Transmembrane</keyword>
<keyword evidence="1" id="KW-1133">Transmembrane helix</keyword>
<organism evidence="2 3">
    <name type="scientific">Paenirhodobacter populi</name>
    <dbReference type="NCBI Taxonomy" id="2306993"/>
    <lineage>
        <taxon>Bacteria</taxon>
        <taxon>Pseudomonadati</taxon>
        <taxon>Pseudomonadota</taxon>
        <taxon>Alphaproteobacteria</taxon>
        <taxon>Rhodobacterales</taxon>
        <taxon>Rhodobacter group</taxon>
        <taxon>Paenirhodobacter</taxon>
    </lineage>
</organism>
<dbReference type="AlphaFoldDB" id="A0A443KCE4"/>
<feature type="transmembrane region" description="Helical" evidence="1">
    <location>
        <begin position="12"/>
        <end position="34"/>
    </location>
</feature>
<comment type="caution">
    <text evidence="2">The sequence shown here is derived from an EMBL/GenBank/DDBJ whole genome shotgun (WGS) entry which is preliminary data.</text>
</comment>
<gene>
    <name evidence="2" type="ORF">D2T29_12430</name>
</gene>